<dbReference type="EC" id="2.7.7.65" evidence="2"/>
<organism evidence="7 8">
    <name type="scientific">Sulfurivirga caldicuralii</name>
    <dbReference type="NCBI Taxonomy" id="364032"/>
    <lineage>
        <taxon>Bacteria</taxon>
        <taxon>Pseudomonadati</taxon>
        <taxon>Pseudomonadota</taxon>
        <taxon>Gammaproteobacteria</taxon>
        <taxon>Thiotrichales</taxon>
        <taxon>Piscirickettsiaceae</taxon>
        <taxon>Sulfurivirga</taxon>
    </lineage>
</organism>
<dbReference type="Pfam" id="PF00990">
    <property type="entry name" value="GGDEF"/>
    <property type="match status" value="1"/>
</dbReference>
<dbReference type="Proteomes" id="UP000198461">
    <property type="component" value="Unassembled WGS sequence"/>
</dbReference>
<gene>
    <name evidence="7" type="ORF">SAMN05443662_0292</name>
</gene>
<dbReference type="SMART" id="SM00062">
    <property type="entry name" value="PBPb"/>
    <property type="match status" value="1"/>
</dbReference>
<evidence type="ECO:0000313" key="7">
    <source>
        <dbReference type="EMBL" id="SIN72163.1"/>
    </source>
</evidence>
<dbReference type="InterPro" id="IPR001638">
    <property type="entry name" value="Solute-binding_3/MltF_N"/>
</dbReference>
<accession>A0A1N6DNC2</accession>
<dbReference type="SUPFAM" id="SSF55073">
    <property type="entry name" value="Nucleotide cyclase"/>
    <property type="match status" value="1"/>
</dbReference>
<dbReference type="CDD" id="cd01007">
    <property type="entry name" value="PBP2_BvgS_HisK_like"/>
    <property type="match status" value="1"/>
</dbReference>
<feature type="transmembrane region" description="Helical" evidence="4">
    <location>
        <begin position="557"/>
        <end position="574"/>
    </location>
</feature>
<dbReference type="InterPro" id="IPR015168">
    <property type="entry name" value="SsuA/THI5"/>
</dbReference>
<comment type="cofactor">
    <cofactor evidence="1">
        <name>Mg(2+)</name>
        <dbReference type="ChEBI" id="CHEBI:18420"/>
    </cofactor>
</comment>
<evidence type="ECO:0000256" key="3">
    <source>
        <dbReference type="ARBA" id="ARBA00034247"/>
    </source>
</evidence>
<evidence type="ECO:0000313" key="8">
    <source>
        <dbReference type="Proteomes" id="UP000198461"/>
    </source>
</evidence>
<keyword evidence="4" id="KW-1133">Transmembrane helix</keyword>
<dbReference type="CDD" id="cd01949">
    <property type="entry name" value="GGDEF"/>
    <property type="match status" value="1"/>
</dbReference>
<protein>
    <recommendedName>
        <fullName evidence="2">diguanylate cyclase</fullName>
        <ecNumber evidence="2">2.7.7.65</ecNumber>
    </recommendedName>
</protein>
<dbReference type="AlphaFoldDB" id="A0A1N6DNC2"/>
<dbReference type="FunFam" id="3.30.70.270:FF:000001">
    <property type="entry name" value="Diguanylate cyclase domain protein"/>
    <property type="match status" value="1"/>
</dbReference>
<dbReference type="Gene3D" id="3.40.190.10">
    <property type="entry name" value="Periplasmic binding protein-like II"/>
    <property type="match status" value="4"/>
</dbReference>
<keyword evidence="4" id="KW-0812">Transmembrane</keyword>
<dbReference type="GO" id="GO:0052621">
    <property type="term" value="F:diguanylate cyclase activity"/>
    <property type="evidence" value="ECO:0007669"/>
    <property type="project" value="UniProtKB-EC"/>
</dbReference>
<evidence type="ECO:0000256" key="1">
    <source>
        <dbReference type="ARBA" id="ARBA00001946"/>
    </source>
</evidence>
<feature type="signal peptide" evidence="5">
    <location>
        <begin position="1"/>
        <end position="21"/>
    </location>
</feature>
<dbReference type="InterPro" id="IPR043128">
    <property type="entry name" value="Rev_trsase/Diguanyl_cyclase"/>
</dbReference>
<evidence type="ECO:0000259" key="6">
    <source>
        <dbReference type="PROSITE" id="PS50887"/>
    </source>
</evidence>
<proteinExistence type="predicted"/>
<dbReference type="Pfam" id="PF09084">
    <property type="entry name" value="NMT1"/>
    <property type="match status" value="1"/>
</dbReference>
<dbReference type="STRING" id="364032.SAMN05443662_0292"/>
<evidence type="ECO:0000256" key="5">
    <source>
        <dbReference type="SAM" id="SignalP"/>
    </source>
</evidence>
<dbReference type="InterPro" id="IPR029787">
    <property type="entry name" value="Nucleotide_cyclase"/>
</dbReference>
<dbReference type="NCBIfam" id="TIGR00254">
    <property type="entry name" value="GGDEF"/>
    <property type="match status" value="1"/>
</dbReference>
<dbReference type="EMBL" id="FSRE01000001">
    <property type="protein sequence ID" value="SIN72163.1"/>
    <property type="molecule type" value="Genomic_DNA"/>
</dbReference>
<sequence>MLPIRLLLTLLLLILVRSAWAQPTVELTVQLNWKHQFQYAGFYAAITQGYYQQAGLKVHLRECHHPDHSFLPELADGKVQFVVSNSDLIYDALHDESIVLVANYFKRPALVFLTRADIRSPLDLNGRVIAGTKNGALDHTTLEALLRLFNIHADIRYMQPEDQPQALLAGKADAITAFTTNEPQLLAEKNAQYHLLRPELFGIDGLDVNVATSREFALRHPDIVRKFIDATNRGWQYALQNPADVIDQIMLRWNTQHKSRRALEYESLLTQAHILPDLYPIGSLNQKLLEQVAESFVAAGMADSVLPLHKAIWHENWKTTHKGELTLPFCNDPNWPPIDYTTPLGQPDGIAPEFARRLFAQFLPQYKLVHVPTATWQESLQRFSEGECKLLVEAVKTPERTKTMLFTRPYLRYPFLIVTRAGKPYVNGLASLRGKTIARQKGSALIELLRKRYPDINILETDNTQQAFLAVATEQADAALAIGPVAKNMIATAGLNTLVINGVTNLDYPIRIAVAKSEPLLLTQLNEAIVRFPPHELANIQARYTVLTERTWICRQWIAIGVGLASLLLLWFGYRSWRLKKHAEDVEEIAERDMLTGAFNRRGLERRFGHLAALASDDAPLCAMLFDLDHFKAINDTYGHTVGDAVLRKIADIVMDTIRNTDVFVRWGGEEFMILCPGMHLNEAHKFADTLRQRVQNLMRASDLPDVTISIGVAQHKPGESLRDFTQRLDKLLYQAKRNGRNRVESNLD</sequence>
<dbReference type="InterPro" id="IPR000160">
    <property type="entry name" value="GGDEF_dom"/>
</dbReference>
<dbReference type="RefSeq" id="WP_074200620.1">
    <property type="nucleotide sequence ID" value="NZ_FSRE01000001.1"/>
</dbReference>
<feature type="domain" description="GGDEF" evidence="6">
    <location>
        <begin position="619"/>
        <end position="749"/>
    </location>
</feature>
<dbReference type="PROSITE" id="PS50887">
    <property type="entry name" value="GGDEF"/>
    <property type="match status" value="1"/>
</dbReference>
<dbReference type="PANTHER" id="PTHR45138:SF9">
    <property type="entry name" value="DIGUANYLATE CYCLASE DGCM-RELATED"/>
    <property type="match status" value="1"/>
</dbReference>
<dbReference type="SMART" id="SM00267">
    <property type="entry name" value="GGDEF"/>
    <property type="match status" value="1"/>
</dbReference>
<evidence type="ECO:0000256" key="2">
    <source>
        <dbReference type="ARBA" id="ARBA00012528"/>
    </source>
</evidence>
<dbReference type="PANTHER" id="PTHR45138">
    <property type="entry name" value="REGULATORY COMPONENTS OF SENSORY TRANSDUCTION SYSTEM"/>
    <property type="match status" value="1"/>
</dbReference>
<keyword evidence="4" id="KW-0472">Membrane</keyword>
<keyword evidence="5" id="KW-0732">Signal</keyword>
<dbReference type="SUPFAM" id="SSF53850">
    <property type="entry name" value="Periplasmic binding protein-like II"/>
    <property type="match status" value="2"/>
</dbReference>
<feature type="chain" id="PRO_5013383013" description="diguanylate cyclase" evidence="5">
    <location>
        <begin position="22"/>
        <end position="749"/>
    </location>
</feature>
<dbReference type="OrthoDB" id="9180959at2"/>
<name>A0A1N6DNC2_9GAMM</name>
<dbReference type="InterPro" id="IPR050469">
    <property type="entry name" value="Diguanylate_Cyclase"/>
</dbReference>
<dbReference type="Pfam" id="PF00497">
    <property type="entry name" value="SBP_bac_3"/>
    <property type="match status" value="1"/>
</dbReference>
<keyword evidence="8" id="KW-1185">Reference proteome</keyword>
<dbReference type="Gene3D" id="3.30.70.270">
    <property type="match status" value="1"/>
</dbReference>
<reference evidence="7 8" key="1">
    <citation type="submission" date="2016-11" db="EMBL/GenBank/DDBJ databases">
        <authorList>
            <person name="Jaros S."/>
            <person name="Januszkiewicz K."/>
            <person name="Wedrychowicz H."/>
        </authorList>
    </citation>
    <scope>NUCLEOTIDE SEQUENCE [LARGE SCALE GENOMIC DNA]</scope>
    <source>
        <strain evidence="7 8">DSM 17737</strain>
    </source>
</reference>
<evidence type="ECO:0000256" key="4">
    <source>
        <dbReference type="SAM" id="Phobius"/>
    </source>
</evidence>
<comment type="catalytic activity">
    <reaction evidence="3">
        <text>2 GTP = 3',3'-c-di-GMP + 2 diphosphate</text>
        <dbReference type="Rhea" id="RHEA:24898"/>
        <dbReference type="ChEBI" id="CHEBI:33019"/>
        <dbReference type="ChEBI" id="CHEBI:37565"/>
        <dbReference type="ChEBI" id="CHEBI:58805"/>
        <dbReference type="EC" id="2.7.7.65"/>
    </reaction>
</comment>